<keyword evidence="2" id="KW-1185">Reference proteome</keyword>
<dbReference type="PANTHER" id="PTHR33730:SF4">
    <property type="entry name" value="OS05G0542732 PROTEIN"/>
    <property type="match status" value="1"/>
</dbReference>
<gene>
    <name evidence="1" type="ORF">L1049_013994</name>
</gene>
<reference evidence="1 2" key="1">
    <citation type="journal article" date="2024" name="Plant J.">
        <title>Genome sequences and population genomics reveal climatic adaptation and genomic divergence between two closely related sweetgum species.</title>
        <authorList>
            <person name="Xu W.Q."/>
            <person name="Ren C.Q."/>
            <person name="Zhang X.Y."/>
            <person name="Comes H.P."/>
            <person name="Liu X.H."/>
            <person name="Li Y.G."/>
            <person name="Kettle C.J."/>
            <person name="Jalonen R."/>
            <person name="Gaisberger H."/>
            <person name="Ma Y.Z."/>
            <person name="Qiu Y.X."/>
        </authorList>
    </citation>
    <scope>NUCLEOTIDE SEQUENCE [LARGE SCALE GENOMIC DNA]</scope>
    <source>
        <strain evidence="1">Hangzhou</strain>
    </source>
</reference>
<dbReference type="PANTHER" id="PTHR33730">
    <property type="entry name" value="OS05G0542732 PROTEIN-RELATED"/>
    <property type="match status" value="1"/>
</dbReference>
<sequence>MAFLQRSAVSFRRQGSSGLVWDDKLLSGETQKEGKSEYRELRPCQSTGTIGMMERVGSSAAPPKCNRSFSTPAMKPASPKLTGCGFVGVFEKSKSGKSKP</sequence>
<evidence type="ECO:0000313" key="1">
    <source>
        <dbReference type="EMBL" id="KAK9280306.1"/>
    </source>
</evidence>
<dbReference type="Pfam" id="PF15697">
    <property type="entry name" value="DUF4666"/>
    <property type="match status" value="1"/>
</dbReference>
<evidence type="ECO:0008006" key="3">
    <source>
        <dbReference type="Google" id="ProtNLM"/>
    </source>
</evidence>
<protein>
    <recommendedName>
        <fullName evidence="3">MAPK kinase substrate protein</fullName>
    </recommendedName>
</protein>
<comment type="caution">
    <text evidence="1">The sequence shown here is derived from an EMBL/GenBank/DDBJ whole genome shotgun (WGS) entry which is preliminary data.</text>
</comment>
<dbReference type="EMBL" id="JBBPBK010000008">
    <property type="protein sequence ID" value="KAK9280306.1"/>
    <property type="molecule type" value="Genomic_DNA"/>
</dbReference>
<organism evidence="1 2">
    <name type="scientific">Liquidambar formosana</name>
    <name type="common">Formosan gum</name>
    <dbReference type="NCBI Taxonomy" id="63359"/>
    <lineage>
        <taxon>Eukaryota</taxon>
        <taxon>Viridiplantae</taxon>
        <taxon>Streptophyta</taxon>
        <taxon>Embryophyta</taxon>
        <taxon>Tracheophyta</taxon>
        <taxon>Spermatophyta</taxon>
        <taxon>Magnoliopsida</taxon>
        <taxon>eudicotyledons</taxon>
        <taxon>Gunneridae</taxon>
        <taxon>Pentapetalae</taxon>
        <taxon>Saxifragales</taxon>
        <taxon>Altingiaceae</taxon>
        <taxon>Liquidambar</taxon>
    </lineage>
</organism>
<dbReference type="InterPro" id="IPR031421">
    <property type="entry name" value="DUF4666"/>
</dbReference>
<evidence type="ECO:0000313" key="2">
    <source>
        <dbReference type="Proteomes" id="UP001415857"/>
    </source>
</evidence>
<name>A0AAP0RR34_LIQFO</name>
<accession>A0AAP0RR34</accession>
<proteinExistence type="predicted"/>
<dbReference type="Proteomes" id="UP001415857">
    <property type="component" value="Unassembled WGS sequence"/>
</dbReference>
<dbReference type="AlphaFoldDB" id="A0AAP0RR34"/>